<comment type="caution">
    <text evidence="1">The sequence shown here is derived from an EMBL/GenBank/DDBJ whole genome shotgun (WGS) entry which is preliminary data.</text>
</comment>
<proteinExistence type="predicted"/>
<dbReference type="AlphaFoldDB" id="A0A9N9NC49"/>
<name>A0A9N9NC49_9GLOM</name>
<protein>
    <submittedName>
        <fullName evidence="1">15984_t:CDS:1</fullName>
    </submittedName>
</protein>
<dbReference type="EMBL" id="CAJVQA010013008">
    <property type="protein sequence ID" value="CAG8721261.1"/>
    <property type="molecule type" value="Genomic_DNA"/>
</dbReference>
<dbReference type="Proteomes" id="UP000789759">
    <property type="component" value="Unassembled WGS sequence"/>
</dbReference>
<evidence type="ECO:0000313" key="1">
    <source>
        <dbReference type="EMBL" id="CAG8721261.1"/>
    </source>
</evidence>
<sequence>LCKLAAILDLQLSDETQYVNHNKWYYANASAQLRSASTECFFEVDCILKKHLTEEMLFR</sequence>
<accession>A0A9N9NC49</accession>
<dbReference type="OrthoDB" id="2406606at2759"/>
<reference evidence="1" key="1">
    <citation type="submission" date="2021-06" db="EMBL/GenBank/DDBJ databases">
        <authorList>
            <person name="Kallberg Y."/>
            <person name="Tangrot J."/>
            <person name="Rosling A."/>
        </authorList>
    </citation>
    <scope>NUCLEOTIDE SEQUENCE</scope>
    <source>
        <strain evidence="1">FL966</strain>
    </source>
</reference>
<gene>
    <name evidence="1" type="ORF">CPELLU_LOCUS12910</name>
</gene>
<organism evidence="1 2">
    <name type="scientific">Cetraspora pellucida</name>
    <dbReference type="NCBI Taxonomy" id="1433469"/>
    <lineage>
        <taxon>Eukaryota</taxon>
        <taxon>Fungi</taxon>
        <taxon>Fungi incertae sedis</taxon>
        <taxon>Mucoromycota</taxon>
        <taxon>Glomeromycotina</taxon>
        <taxon>Glomeromycetes</taxon>
        <taxon>Diversisporales</taxon>
        <taxon>Gigasporaceae</taxon>
        <taxon>Cetraspora</taxon>
    </lineage>
</organism>
<evidence type="ECO:0000313" key="2">
    <source>
        <dbReference type="Proteomes" id="UP000789759"/>
    </source>
</evidence>
<feature type="non-terminal residue" evidence="1">
    <location>
        <position position="1"/>
    </location>
</feature>
<keyword evidence="2" id="KW-1185">Reference proteome</keyword>